<dbReference type="Gene3D" id="3.90.1480.10">
    <property type="entry name" value="Alpha-2,3-sialyltransferase"/>
    <property type="match status" value="1"/>
</dbReference>
<dbReference type="Pfam" id="PF01973">
    <property type="entry name" value="MptE-like"/>
    <property type="match status" value="1"/>
</dbReference>
<name>A0A1Y5I940_OSTTA</name>
<evidence type="ECO:0000259" key="1">
    <source>
        <dbReference type="Pfam" id="PF01973"/>
    </source>
</evidence>
<evidence type="ECO:0000313" key="2">
    <source>
        <dbReference type="EMBL" id="OUS44734.1"/>
    </source>
</evidence>
<dbReference type="EMBL" id="KZ155804">
    <property type="protein sequence ID" value="OUS44734.1"/>
    <property type="molecule type" value="Genomic_DNA"/>
</dbReference>
<proteinExistence type="predicted"/>
<accession>A0A1Y5I940</accession>
<reference evidence="2" key="1">
    <citation type="submission" date="2017-04" db="EMBL/GenBank/DDBJ databases">
        <title>Population genomics of picophytoplankton unveils novel chromosome hypervariability.</title>
        <authorList>
            <consortium name="DOE Joint Genome Institute"/>
            <person name="Blanc-Mathieu R."/>
            <person name="Krasovec M."/>
            <person name="Hebrard M."/>
            <person name="Yau S."/>
            <person name="Desgranges E."/>
            <person name="Martin J."/>
            <person name="Schackwitz W."/>
            <person name="Kuo A."/>
            <person name="Salin G."/>
            <person name="Donnadieu C."/>
            <person name="Desdevises Y."/>
            <person name="Sanchez-Ferandin S."/>
            <person name="Moreau H."/>
            <person name="Rivals E."/>
            <person name="Grigoriev I.V."/>
            <person name="Grimsley N."/>
            <person name="Eyre-Walker A."/>
            <person name="Piganeau G."/>
        </authorList>
    </citation>
    <scope>NUCLEOTIDE SEQUENCE [LARGE SCALE GENOMIC DNA]</scope>
    <source>
        <strain evidence="2">RCC 1115</strain>
    </source>
</reference>
<organism evidence="2">
    <name type="scientific">Ostreococcus tauri</name>
    <name type="common">Marine green alga</name>
    <dbReference type="NCBI Taxonomy" id="70448"/>
    <lineage>
        <taxon>Eukaryota</taxon>
        <taxon>Viridiplantae</taxon>
        <taxon>Chlorophyta</taxon>
        <taxon>Mamiellophyceae</taxon>
        <taxon>Mamiellales</taxon>
        <taxon>Bathycoccaceae</taxon>
        <taxon>Ostreococcus</taxon>
    </lineage>
</organism>
<dbReference type="AlphaFoldDB" id="A0A1Y5I940"/>
<protein>
    <recommendedName>
        <fullName evidence="1">6-hydroxymethylpterin diphosphokinase MptE-like domain-containing protein</fullName>
    </recommendedName>
</protein>
<dbReference type="Proteomes" id="UP000195557">
    <property type="component" value="Unassembled WGS sequence"/>
</dbReference>
<feature type="domain" description="6-hydroxymethylpterin diphosphokinase MptE-like" evidence="1">
    <location>
        <begin position="51"/>
        <end position="205"/>
    </location>
</feature>
<dbReference type="InterPro" id="IPR002826">
    <property type="entry name" value="MptE-like"/>
</dbReference>
<gene>
    <name evidence="2" type="ORF">BE221DRAFT_200913</name>
</gene>
<sequence length="294" mass="33255">MISWSRHFPKWKYPLGYLRLRAARQRYFDRIGLKQDARGLRIGIVPGDERKLAALKNSGKGRRAFVLGNGPSLRDMDLSALKNEITIASNGAYKAFQEWGFTPDYLLFEDIEQTEIRGQDIRNIDGPLKIAAIYNAHGIARPWNDLLFMNARLADEAYWTDPGIQFSRDFSHSVYLGSTISYIALQLAYHLGCDPVYLIGVDMDYGPLAEQFPPGKIHVSEENIDLVNQAHFTKDYYQVGDVIGIPNFDLQNQAFGVARTAFEDAGRHIYNAGIGGKLDVFDRVDFHSLFPDKS</sequence>